<accession>A0A6A5SG01</accession>
<evidence type="ECO:0000256" key="3">
    <source>
        <dbReference type="ARBA" id="ARBA00023125"/>
    </source>
</evidence>
<feature type="compositionally biased region" description="Acidic residues" evidence="6">
    <location>
        <begin position="61"/>
        <end position="71"/>
    </location>
</feature>
<feature type="region of interest" description="Disordered" evidence="6">
    <location>
        <begin position="45"/>
        <end position="74"/>
    </location>
</feature>
<evidence type="ECO:0000256" key="6">
    <source>
        <dbReference type="SAM" id="MobiDB-lite"/>
    </source>
</evidence>
<dbReference type="PANTHER" id="PTHR47540">
    <property type="entry name" value="THIAMINE REPRESSIBLE GENES REGULATORY PROTEIN THI5"/>
    <property type="match status" value="1"/>
</dbReference>
<dbReference type="GO" id="GO:0045944">
    <property type="term" value="P:positive regulation of transcription by RNA polymerase II"/>
    <property type="evidence" value="ECO:0007669"/>
    <property type="project" value="TreeGrafter"/>
</dbReference>
<dbReference type="PANTHER" id="PTHR47540:SF4">
    <property type="entry name" value="TRANSCRIPTION FACTOR RGLT"/>
    <property type="match status" value="1"/>
</dbReference>
<dbReference type="GO" id="GO:0043565">
    <property type="term" value="F:sequence-specific DNA binding"/>
    <property type="evidence" value="ECO:0007669"/>
    <property type="project" value="TreeGrafter"/>
</dbReference>
<dbReference type="PROSITE" id="PS00463">
    <property type="entry name" value="ZN2_CY6_FUNGAL_1"/>
    <property type="match status" value="1"/>
</dbReference>
<dbReference type="AlphaFoldDB" id="A0A6A5SG01"/>
<dbReference type="InterPro" id="IPR036864">
    <property type="entry name" value="Zn2-C6_fun-type_DNA-bd_sf"/>
</dbReference>
<sequence length="380" mass="42146">MAQAQGPEKVHAACDECRSRKLKCSGDLQTCLRCTREKIDCIYSPQKQMGRPRKRRRQGEADEPAELPAEEQNEHANILDPFSTISKFSEFGLISSAPPLPDACSSNGSAGLGAVTSHYAVTFPDPFVISPGSTLNYDIDPTLDSIDPSLWDLPPLAQSSNVSDPSVNSPNTDSCTCLSIMYLTLTELQAVPTFSFPQVIVPMRKAMSALSDLIHCDICPKEHFSAIQNVQSIVALFKAIVERFNKVLLGVDAEASQLEATGQKKPYRIGDNNPALFHLHTGTMDCPMGFNIELEAKDWRRIVKTVLKTEVYGGGSNPRPLLDLVKKSEARQERWHNNEGFCSEEWKQMYAGPHECDKAKSCEALGSHHIRRAIDRLKWD</sequence>
<comment type="subcellular location">
    <subcellularLocation>
        <location evidence="1">Nucleus</location>
    </subcellularLocation>
</comment>
<keyword evidence="2" id="KW-0805">Transcription regulation</keyword>
<keyword evidence="9" id="KW-1185">Reference proteome</keyword>
<keyword evidence="5" id="KW-0539">Nucleus</keyword>
<proteinExistence type="predicted"/>
<keyword evidence="4" id="KW-0804">Transcription</keyword>
<dbReference type="GO" id="GO:0008270">
    <property type="term" value="F:zinc ion binding"/>
    <property type="evidence" value="ECO:0007669"/>
    <property type="project" value="InterPro"/>
</dbReference>
<evidence type="ECO:0000256" key="4">
    <source>
        <dbReference type="ARBA" id="ARBA00023163"/>
    </source>
</evidence>
<dbReference type="SMART" id="SM00066">
    <property type="entry name" value="GAL4"/>
    <property type="match status" value="1"/>
</dbReference>
<protein>
    <recommendedName>
        <fullName evidence="7">Zn(2)-C6 fungal-type domain-containing protein</fullName>
    </recommendedName>
</protein>
<dbReference type="GO" id="GO:0005634">
    <property type="term" value="C:nucleus"/>
    <property type="evidence" value="ECO:0007669"/>
    <property type="project" value="UniProtKB-SubCell"/>
</dbReference>
<evidence type="ECO:0000313" key="9">
    <source>
        <dbReference type="Proteomes" id="UP000800038"/>
    </source>
</evidence>
<dbReference type="Proteomes" id="UP000800038">
    <property type="component" value="Unassembled WGS sequence"/>
</dbReference>
<keyword evidence="3" id="KW-0238">DNA-binding</keyword>
<evidence type="ECO:0000256" key="2">
    <source>
        <dbReference type="ARBA" id="ARBA00023015"/>
    </source>
</evidence>
<dbReference type="InterPro" id="IPR001138">
    <property type="entry name" value="Zn2Cys6_DnaBD"/>
</dbReference>
<evidence type="ECO:0000256" key="5">
    <source>
        <dbReference type="ARBA" id="ARBA00023242"/>
    </source>
</evidence>
<dbReference type="EMBL" id="ML976079">
    <property type="protein sequence ID" value="KAF1939565.1"/>
    <property type="molecule type" value="Genomic_DNA"/>
</dbReference>
<evidence type="ECO:0000256" key="1">
    <source>
        <dbReference type="ARBA" id="ARBA00004123"/>
    </source>
</evidence>
<reference evidence="8" key="1">
    <citation type="journal article" date="2020" name="Stud. Mycol.">
        <title>101 Dothideomycetes genomes: a test case for predicting lifestyles and emergence of pathogens.</title>
        <authorList>
            <person name="Haridas S."/>
            <person name="Albert R."/>
            <person name="Binder M."/>
            <person name="Bloem J."/>
            <person name="Labutti K."/>
            <person name="Salamov A."/>
            <person name="Andreopoulos B."/>
            <person name="Baker S."/>
            <person name="Barry K."/>
            <person name="Bills G."/>
            <person name="Bluhm B."/>
            <person name="Cannon C."/>
            <person name="Castanera R."/>
            <person name="Culley D."/>
            <person name="Daum C."/>
            <person name="Ezra D."/>
            <person name="Gonzalez J."/>
            <person name="Henrissat B."/>
            <person name="Kuo A."/>
            <person name="Liang C."/>
            <person name="Lipzen A."/>
            <person name="Lutzoni F."/>
            <person name="Magnuson J."/>
            <person name="Mondo S."/>
            <person name="Nolan M."/>
            <person name="Ohm R."/>
            <person name="Pangilinan J."/>
            <person name="Park H.-J."/>
            <person name="Ramirez L."/>
            <person name="Alfaro M."/>
            <person name="Sun H."/>
            <person name="Tritt A."/>
            <person name="Yoshinaga Y."/>
            <person name="Zwiers L.-H."/>
            <person name="Turgeon B."/>
            <person name="Goodwin S."/>
            <person name="Spatafora J."/>
            <person name="Crous P."/>
            <person name="Grigoriev I."/>
        </authorList>
    </citation>
    <scope>NUCLEOTIDE SEQUENCE</scope>
    <source>
        <strain evidence="8">CBS 161.51</strain>
    </source>
</reference>
<name>A0A6A5SG01_9PLEO</name>
<dbReference type="Gene3D" id="4.10.240.10">
    <property type="entry name" value="Zn(2)-C6 fungal-type DNA-binding domain"/>
    <property type="match status" value="1"/>
</dbReference>
<evidence type="ECO:0000313" key="8">
    <source>
        <dbReference type="EMBL" id="KAF1939565.1"/>
    </source>
</evidence>
<dbReference type="SUPFAM" id="SSF57701">
    <property type="entry name" value="Zn2/Cys6 DNA-binding domain"/>
    <property type="match status" value="1"/>
</dbReference>
<dbReference type="CDD" id="cd00067">
    <property type="entry name" value="GAL4"/>
    <property type="match status" value="1"/>
</dbReference>
<dbReference type="Pfam" id="PF00172">
    <property type="entry name" value="Zn_clus"/>
    <property type="match status" value="1"/>
</dbReference>
<dbReference type="PROSITE" id="PS50048">
    <property type="entry name" value="ZN2_CY6_FUNGAL_2"/>
    <property type="match status" value="1"/>
</dbReference>
<evidence type="ECO:0000259" key="7">
    <source>
        <dbReference type="PROSITE" id="PS50048"/>
    </source>
</evidence>
<gene>
    <name evidence="8" type="ORF">EJ02DRAFT_513784</name>
</gene>
<dbReference type="GO" id="GO:0000981">
    <property type="term" value="F:DNA-binding transcription factor activity, RNA polymerase II-specific"/>
    <property type="evidence" value="ECO:0007669"/>
    <property type="project" value="InterPro"/>
</dbReference>
<feature type="domain" description="Zn(2)-C6 fungal-type" evidence="7">
    <location>
        <begin position="13"/>
        <end position="43"/>
    </location>
</feature>
<dbReference type="InterPro" id="IPR051711">
    <property type="entry name" value="Stress_Response_Reg"/>
</dbReference>
<organism evidence="8 9">
    <name type="scientific">Clathrospora elynae</name>
    <dbReference type="NCBI Taxonomy" id="706981"/>
    <lineage>
        <taxon>Eukaryota</taxon>
        <taxon>Fungi</taxon>
        <taxon>Dikarya</taxon>
        <taxon>Ascomycota</taxon>
        <taxon>Pezizomycotina</taxon>
        <taxon>Dothideomycetes</taxon>
        <taxon>Pleosporomycetidae</taxon>
        <taxon>Pleosporales</taxon>
        <taxon>Diademaceae</taxon>
        <taxon>Clathrospora</taxon>
    </lineage>
</organism>
<dbReference type="OrthoDB" id="4356994at2759"/>